<dbReference type="AlphaFoldDB" id="A0A1M7SCG2"/>
<dbReference type="STRING" id="1189325.SAMN04488119_103290"/>
<dbReference type="OrthoDB" id="573462at2"/>
<evidence type="ECO:0000259" key="1">
    <source>
        <dbReference type="Pfam" id="PF03167"/>
    </source>
</evidence>
<evidence type="ECO:0000313" key="2">
    <source>
        <dbReference type="EMBL" id="SHN56197.1"/>
    </source>
</evidence>
<accession>A0A1M7SCG2</accession>
<proteinExistence type="predicted"/>
<dbReference type="RefSeq" id="WP_072746290.1">
    <property type="nucleotide sequence ID" value="NZ_FOHL01000003.1"/>
</dbReference>
<reference evidence="2 3" key="1">
    <citation type="submission" date="2016-12" db="EMBL/GenBank/DDBJ databases">
        <authorList>
            <person name="Song W.-J."/>
            <person name="Kurnit D.M."/>
        </authorList>
    </citation>
    <scope>NUCLEOTIDE SEQUENCE [LARGE SCALE GENOMIC DNA]</scope>
    <source>
        <strain evidence="2 3">CGMCC 1.10808</strain>
    </source>
</reference>
<dbReference type="InterPro" id="IPR005122">
    <property type="entry name" value="Uracil-DNA_glycosylase-like"/>
</dbReference>
<name>A0A1M7SCG2_9RHOB</name>
<dbReference type="Pfam" id="PF03167">
    <property type="entry name" value="UDG"/>
    <property type="match status" value="1"/>
</dbReference>
<dbReference type="Proteomes" id="UP000184066">
    <property type="component" value="Unassembled WGS sequence"/>
</dbReference>
<evidence type="ECO:0000313" key="3">
    <source>
        <dbReference type="Proteomes" id="UP000184066"/>
    </source>
</evidence>
<organism evidence="2 3">
    <name type="scientific">Oceanicella actignis</name>
    <dbReference type="NCBI Taxonomy" id="1189325"/>
    <lineage>
        <taxon>Bacteria</taxon>
        <taxon>Pseudomonadati</taxon>
        <taxon>Pseudomonadota</taxon>
        <taxon>Alphaproteobacteria</taxon>
        <taxon>Rhodobacterales</taxon>
        <taxon>Paracoccaceae</taxon>
        <taxon>Oceanicella</taxon>
    </lineage>
</organism>
<keyword evidence="3" id="KW-1185">Reference proteome</keyword>
<gene>
    <name evidence="2" type="ORF">SAMN05216200_102218</name>
</gene>
<sequence length="262" mass="28238">MEQDLTLARMLLPTLTPTRNEEFARQKNLLLAQDGRVSVHYAPFDHIVRTARLVILGITPGLTQAVNAVNAAVEARDAGLPIEAVLEKAKMTASFSGGATRANLVAMLDAIGVARRFGLTSAAELFRPGSTDVHFTSALRYPVLVDGKNYNGTPHMLKTPILRRMVETWLAEEARLLPDALWLPLGAKAEAAAAHLVQAGLLRGSRVLAGMPHPSGANAERVAVFLGRKRPEDASPRTRPGPLIEAFARLSEQMATREGESA</sequence>
<protein>
    <submittedName>
        <fullName evidence="2">Uracil DNA glycosylase superfamily protein</fullName>
    </submittedName>
</protein>
<dbReference type="EMBL" id="FRDL01000002">
    <property type="protein sequence ID" value="SHN56197.1"/>
    <property type="molecule type" value="Genomic_DNA"/>
</dbReference>
<feature type="domain" description="Uracil-DNA glycosylase-like" evidence="1">
    <location>
        <begin position="49"/>
        <end position="221"/>
    </location>
</feature>